<evidence type="ECO:0000313" key="2">
    <source>
        <dbReference type="Proteomes" id="UP000233469"/>
    </source>
</evidence>
<dbReference type="Proteomes" id="UP000233469">
    <property type="component" value="Unassembled WGS sequence"/>
</dbReference>
<protein>
    <submittedName>
        <fullName evidence="1">Uncharacterized protein</fullName>
    </submittedName>
</protein>
<comment type="caution">
    <text evidence="1">The sequence shown here is derived from an EMBL/GenBank/DDBJ whole genome shotgun (WGS) entry which is preliminary data.</text>
</comment>
<dbReference type="AlphaFoldDB" id="A0A2N1MNH4"/>
<dbReference type="EMBL" id="LLXL01001710">
    <property type="protein sequence ID" value="PKK63187.1"/>
    <property type="molecule type" value="Genomic_DNA"/>
</dbReference>
<reference evidence="1 2" key="2">
    <citation type="submission" date="2017-10" db="EMBL/GenBank/DDBJ databases">
        <title>Extensive intraspecific genome diversity in a model arbuscular mycorrhizal fungus.</title>
        <authorList>
            <person name="Chen E.C.H."/>
            <person name="Morin E."/>
            <person name="Baudet D."/>
            <person name="Noel J."/>
            <person name="Ndikumana S."/>
            <person name="Charron P."/>
            <person name="St-Onge C."/>
            <person name="Giorgi J."/>
            <person name="Grigoriev I.V."/>
            <person name="Roux C."/>
            <person name="Martin F.M."/>
            <person name="Corradi N."/>
        </authorList>
    </citation>
    <scope>NUCLEOTIDE SEQUENCE [LARGE SCALE GENOMIC DNA]</scope>
    <source>
        <strain evidence="1 2">C2</strain>
    </source>
</reference>
<reference evidence="1 2" key="1">
    <citation type="submission" date="2016-04" db="EMBL/GenBank/DDBJ databases">
        <title>Genome analyses suggest a sexual origin of heterokaryosis in a supposedly ancient asexual fungus.</title>
        <authorList>
            <person name="Ropars J."/>
            <person name="Sedzielewska K."/>
            <person name="Noel J."/>
            <person name="Charron P."/>
            <person name="Farinelli L."/>
            <person name="Marton T."/>
            <person name="Kruger M."/>
            <person name="Pelin A."/>
            <person name="Brachmann A."/>
            <person name="Corradi N."/>
        </authorList>
    </citation>
    <scope>NUCLEOTIDE SEQUENCE [LARGE SCALE GENOMIC DNA]</scope>
    <source>
        <strain evidence="1 2">C2</strain>
    </source>
</reference>
<evidence type="ECO:0000313" key="1">
    <source>
        <dbReference type="EMBL" id="PKK63187.1"/>
    </source>
</evidence>
<organism evidence="1 2">
    <name type="scientific">Rhizophagus irregularis</name>
    <dbReference type="NCBI Taxonomy" id="588596"/>
    <lineage>
        <taxon>Eukaryota</taxon>
        <taxon>Fungi</taxon>
        <taxon>Fungi incertae sedis</taxon>
        <taxon>Mucoromycota</taxon>
        <taxon>Glomeromycotina</taxon>
        <taxon>Glomeromycetes</taxon>
        <taxon>Glomerales</taxon>
        <taxon>Glomeraceae</taxon>
        <taxon>Rhizophagus</taxon>
    </lineage>
</organism>
<gene>
    <name evidence="1" type="ORF">RhiirC2_148262</name>
</gene>
<accession>A0A2N1MNH4</accession>
<sequence length="126" mass="14856">MQNPLKTCIKYGRLCTKEGNYIGSFLANHKNDVSRNNHCVAVKIYEKELFGYIEYYLIHEYLNLTHMLAYIKLTNSISIDHYGSKYFQNYDSYVFINVQYIARCVGFVEINNRIYIIDKKGQVSNE</sequence>
<dbReference type="VEuPathDB" id="FungiDB:FUN_009551"/>
<name>A0A2N1MNH4_9GLOM</name>
<proteinExistence type="predicted"/>